<gene>
    <name evidence="1" type="ORF">RRG08_003292</name>
</gene>
<proteinExistence type="predicted"/>
<sequence>MSAARVIHLRDQNLRAAEPTALQGRGRLPVFIAAAMQPRSTNVLGFGLEPRDSSDPQCEKAILAPQALADWRFLKGVMPHISLPTSKQLEIAGRRLKQICGDLPPFSS</sequence>
<dbReference type="EMBL" id="JAWDGP010005939">
    <property type="protein sequence ID" value="KAK3749444.1"/>
    <property type="molecule type" value="Genomic_DNA"/>
</dbReference>
<protein>
    <submittedName>
        <fullName evidence="1">Uncharacterized protein</fullName>
    </submittedName>
</protein>
<dbReference type="AlphaFoldDB" id="A0AAE1D0F4"/>
<name>A0AAE1D0F4_9GAST</name>
<dbReference type="Proteomes" id="UP001283361">
    <property type="component" value="Unassembled WGS sequence"/>
</dbReference>
<evidence type="ECO:0000313" key="2">
    <source>
        <dbReference type="Proteomes" id="UP001283361"/>
    </source>
</evidence>
<accession>A0AAE1D0F4</accession>
<keyword evidence="2" id="KW-1185">Reference proteome</keyword>
<evidence type="ECO:0000313" key="1">
    <source>
        <dbReference type="EMBL" id="KAK3749444.1"/>
    </source>
</evidence>
<organism evidence="1 2">
    <name type="scientific">Elysia crispata</name>
    <name type="common">lettuce slug</name>
    <dbReference type="NCBI Taxonomy" id="231223"/>
    <lineage>
        <taxon>Eukaryota</taxon>
        <taxon>Metazoa</taxon>
        <taxon>Spiralia</taxon>
        <taxon>Lophotrochozoa</taxon>
        <taxon>Mollusca</taxon>
        <taxon>Gastropoda</taxon>
        <taxon>Heterobranchia</taxon>
        <taxon>Euthyneura</taxon>
        <taxon>Panpulmonata</taxon>
        <taxon>Sacoglossa</taxon>
        <taxon>Placobranchoidea</taxon>
        <taxon>Plakobranchidae</taxon>
        <taxon>Elysia</taxon>
    </lineage>
</organism>
<reference evidence="1" key="1">
    <citation type="journal article" date="2023" name="G3 (Bethesda)">
        <title>A reference genome for the long-term kleptoplast-retaining sea slug Elysia crispata morphotype clarki.</title>
        <authorList>
            <person name="Eastman K.E."/>
            <person name="Pendleton A.L."/>
            <person name="Shaikh M.A."/>
            <person name="Suttiyut T."/>
            <person name="Ogas R."/>
            <person name="Tomko P."/>
            <person name="Gavelis G."/>
            <person name="Widhalm J.R."/>
            <person name="Wisecaver J.H."/>
        </authorList>
    </citation>
    <scope>NUCLEOTIDE SEQUENCE</scope>
    <source>
        <strain evidence="1">ECLA1</strain>
    </source>
</reference>
<comment type="caution">
    <text evidence="1">The sequence shown here is derived from an EMBL/GenBank/DDBJ whole genome shotgun (WGS) entry which is preliminary data.</text>
</comment>